<dbReference type="Proteomes" id="UP000017127">
    <property type="component" value="Unassembled WGS sequence"/>
</dbReference>
<organism evidence="1 2">
    <name type="scientific">Lyngbya aestuarii BL J</name>
    <dbReference type="NCBI Taxonomy" id="1348334"/>
    <lineage>
        <taxon>Bacteria</taxon>
        <taxon>Bacillati</taxon>
        <taxon>Cyanobacteriota</taxon>
        <taxon>Cyanophyceae</taxon>
        <taxon>Oscillatoriophycideae</taxon>
        <taxon>Oscillatoriales</taxon>
        <taxon>Microcoleaceae</taxon>
        <taxon>Lyngbya</taxon>
    </lineage>
</organism>
<gene>
    <name evidence="1" type="ORF">M595_5125</name>
</gene>
<evidence type="ECO:0000313" key="1">
    <source>
        <dbReference type="EMBL" id="ERT04930.1"/>
    </source>
</evidence>
<dbReference type="AlphaFoldDB" id="U7QD70"/>
<protein>
    <submittedName>
        <fullName evidence="1">Uncharacterized protein</fullName>
    </submittedName>
</protein>
<reference evidence="1 2" key="1">
    <citation type="journal article" date="2013" name="Front. Microbiol.">
        <title>Comparative genomic analyses of the cyanobacterium, Lyngbya aestuarii BL J, a powerful hydrogen producer.</title>
        <authorList>
            <person name="Kothari A."/>
            <person name="Vaughn M."/>
            <person name="Garcia-Pichel F."/>
        </authorList>
    </citation>
    <scope>NUCLEOTIDE SEQUENCE [LARGE SCALE GENOMIC DNA]</scope>
    <source>
        <strain evidence="1 2">BL J</strain>
    </source>
</reference>
<name>U7QD70_9CYAN</name>
<comment type="caution">
    <text evidence="1">The sequence shown here is derived from an EMBL/GenBank/DDBJ whole genome shotgun (WGS) entry which is preliminary data.</text>
</comment>
<dbReference type="EMBL" id="AUZM01000074">
    <property type="protein sequence ID" value="ERT04930.1"/>
    <property type="molecule type" value="Genomic_DNA"/>
</dbReference>
<accession>U7QD70</accession>
<evidence type="ECO:0000313" key="2">
    <source>
        <dbReference type="Proteomes" id="UP000017127"/>
    </source>
</evidence>
<sequence>MISNPADWGILLIAPTHNHFTKVDRVIVSGSLLPLTTQYKCDAIVLGCIFLNLSLKS</sequence>
<keyword evidence="2" id="KW-1185">Reference proteome</keyword>
<proteinExistence type="predicted"/>